<feature type="short sequence motif" description="GXSXG" evidence="4">
    <location>
        <begin position="156"/>
        <end position="160"/>
    </location>
</feature>
<reference evidence="7 8" key="1">
    <citation type="journal article" date="2017" name="Int. J. Syst. Evol. Microbiol.">
        <title>Rhodosalinus sediminis gen. nov., sp. nov., isolated from marine saltern.</title>
        <authorList>
            <person name="Guo L.Y."/>
            <person name="Ling S.K."/>
            <person name="Li C.M."/>
            <person name="Chen G.J."/>
            <person name="Du Z.J."/>
        </authorList>
    </citation>
    <scope>NUCLEOTIDE SEQUENCE [LARGE SCALE GENOMIC DNA]</scope>
    <source>
        <strain evidence="7 8">WDN1C137</strain>
    </source>
</reference>
<keyword evidence="3 4" id="KW-0443">Lipid metabolism</keyword>
<gene>
    <name evidence="7" type="ORF">DRV84_12745</name>
</gene>
<feature type="compositionally biased region" description="Basic and acidic residues" evidence="5">
    <location>
        <begin position="63"/>
        <end position="73"/>
    </location>
</feature>
<dbReference type="EMBL" id="QOHR01000022">
    <property type="protein sequence ID" value="REC55049.1"/>
    <property type="molecule type" value="Genomic_DNA"/>
</dbReference>
<keyword evidence="1 4" id="KW-0378">Hydrolase</keyword>
<accession>A0A3D9BNE7</accession>
<evidence type="ECO:0000313" key="7">
    <source>
        <dbReference type="EMBL" id="REC55049.1"/>
    </source>
</evidence>
<feature type="region of interest" description="Disordered" evidence="5">
    <location>
        <begin position="1"/>
        <end position="117"/>
    </location>
</feature>
<evidence type="ECO:0000256" key="3">
    <source>
        <dbReference type="ARBA" id="ARBA00023098"/>
    </source>
</evidence>
<dbReference type="Proteomes" id="UP000257131">
    <property type="component" value="Unassembled WGS sequence"/>
</dbReference>
<feature type="short sequence motif" description="DGA/G" evidence="4">
    <location>
        <begin position="272"/>
        <end position="274"/>
    </location>
</feature>
<comment type="caution">
    <text evidence="7">The sequence shown here is derived from an EMBL/GenBank/DDBJ whole genome shotgun (WGS) entry which is preliminary data.</text>
</comment>
<evidence type="ECO:0000259" key="6">
    <source>
        <dbReference type="PROSITE" id="PS51635"/>
    </source>
</evidence>
<feature type="domain" description="PNPLA" evidence="6">
    <location>
        <begin position="125"/>
        <end position="285"/>
    </location>
</feature>
<evidence type="ECO:0000256" key="1">
    <source>
        <dbReference type="ARBA" id="ARBA00022801"/>
    </source>
</evidence>
<proteinExistence type="predicted"/>
<dbReference type="PROSITE" id="PS51635">
    <property type="entry name" value="PNPLA"/>
    <property type="match status" value="1"/>
</dbReference>
<dbReference type="InterPro" id="IPR016035">
    <property type="entry name" value="Acyl_Trfase/lysoPLipase"/>
</dbReference>
<protein>
    <recommendedName>
        <fullName evidence="6">PNPLA domain-containing protein</fullName>
    </recommendedName>
</protein>
<dbReference type="Gene3D" id="3.40.1090.10">
    <property type="entry name" value="Cytosolic phospholipase A2 catalytic domain"/>
    <property type="match status" value="2"/>
</dbReference>
<keyword evidence="2 4" id="KW-0442">Lipid degradation</keyword>
<dbReference type="GO" id="GO:0016787">
    <property type="term" value="F:hydrolase activity"/>
    <property type="evidence" value="ECO:0007669"/>
    <property type="project" value="UniProtKB-UniRule"/>
</dbReference>
<keyword evidence="8" id="KW-1185">Reference proteome</keyword>
<evidence type="ECO:0000313" key="8">
    <source>
        <dbReference type="Proteomes" id="UP000257131"/>
    </source>
</evidence>
<dbReference type="GO" id="GO:0016042">
    <property type="term" value="P:lipid catabolic process"/>
    <property type="evidence" value="ECO:0007669"/>
    <property type="project" value="UniProtKB-UniRule"/>
</dbReference>
<feature type="active site" description="Proton acceptor" evidence="4">
    <location>
        <position position="272"/>
    </location>
</feature>
<dbReference type="PANTHER" id="PTHR14226">
    <property type="entry name" value="NEUROPATHY TARGET ESTERASE/SWISS CHEESE D.MELANOGASTER"/>
    <property type="match status" value="1"/>
</dbReference>
<name>A0A3D9BNE7_9RHOB</name>
<feature type="active site" description="Nucleophile" evidence="4">
    <location>
        <position position="158"/>
    </location>
</feature>
<dbReference type="InterPro" id="IPR002641">
    <property type="entry name" value="PNPLA_dom"/>
</dbReference>
<dbReference type="SUPFAM" id="SSF52151">
    <property type="entry name" value="FabD/lysophospholipase-like"/>
    <property type="match status" value="1"/>
</dbReference>
<comment type="caution">
    <text evidence="4">Lacks conserved residue(s) required for the propagation of feature annotation.</text>
</comment>
<dbReference type="InterPro" id="IPR050301">
    <property type="entry name" value="NTE"/>
</dbReference>
<dbReference type="AlphaFoldDB" id="A0A3D9BNE7"/>
<evidence type="ECO:0000256" key="5">
    <source>
        <dbReference type="SAM" id="MobiDB-lite"/>
    </source>
</evidence>
<organism evidence="7 8">
    <name type="scientific">Rhodosalinus sediminis</name>
    <dbReference type="NCBI Taxonomy" id="1940533"/>
    <lineage>
        <taxon>Bacteria</taxon>
        <taxon>Pseudomonadati</taxon>
        <taxon>Pseudomonadota</taxon>
        <taxon>Alphaproteobacteria</taxon>
        <taxon>Rhodobacterales</taxon>
        <taxon>Paracoccaceae</taxon>
        <taxon>Rhodosalinus</taxon>
    </lineage>
</organism>
<feature type="compositionally biased region" description="Basic and acidic residues" evidence="5">
    <location>
        <begin position="81"/>
        <end position="117"/>
    </location>
</feature>
<dbReference type="PANTHER" id="PTHR14226:SF76">
    <property type="entry name" value="NTE FAMILY PROTEIN RSSA"/>
    <property type="match status" value="1"/>
</dbReference>
<evidence type="ECO:0000256" key="2">
    <source>
        <dbReference type="ARBA" id="ARBA00022963"/>
    </source>
</evidence>
<dbReference type="Pfam" id="PF01734">
    <property type="entry name" value="Patatin"/>
    <property type="match status" value="1"/>
</dbReference>
<sequence>MRGCETPACARPASGARAAVVARGPAQQPVGRAPAQGARQRRDRAQPEGPAPRRLGHQPEAGNQREAHDHANDTIEQADVGLEHDVPPSHRVSDRVEEGRSRPRFKGSETREAGVREAPKRKLGLALGSGGARGWAHIGALRALDEIGVTPDVVAGCSMGAVVGAAWAAGKLDALEAFARGMTRAAFLRHFDLRLTGGGLVQGRAIMQALERMGLPDRFERLDRPFIAVATDMSTGHEVWLQEGSLLDAVRGSIAIPGFFAPHHVDGRWLLDGGVINPVPASACRALGADVTIAINPNSHANGRIWSPDTGEESVFDRLGETGLIEQLPPALRELWRGQDPKPEPPNYFEVVSAAIDILSEYVRKTRAAGDPPHFALELDLRHITFIEMFRAEEAIAAGRDAVMQNADAIRQLRDGA</sequence>
<evidence type="ECO:0000256" key="4">
    <source>
        <dbReference type="PROSITE-ProRule" id="PRU01161"/>
    </source>
</evidence>
<feature type="compositionally biased region" description="Low complexity" evidence="5">
    <location>
        <begin position="7"/>
        <end position="38"/>
    </location>
</feature>